<dbReference type="PROSITE" id="PS50940">
    <property type="entry name" value="CHIT_BIND_II"/>
    <property type="match status" value="1"/>
</dbReference>
<dbReference type="InterPro" id="IPR002557">
    <property type="entry name" value="Chitin-bd_dom"/>
</dbReference>
<name>A0A6P3YCA4_DINQU</name>
<dbReference type="PANTHER" id="PTHR22933">
    <property type="entry name" value="FI18007P1-RELATED"/>
    <property type="match status" value="1"/>
</dbReference>
<dbReference type="Proteomes" id="UP000515204">
    <property type="component" value="Unplaced"/>
</dbReference>
<sequence>MKSESAPRARLRRACPCSLLVSAGSCNLPHVSHRRLSITRDQDSIGADKSDSRSDSLRSPHDPSLLRQPARIIEYISFLESFVTIKTGSTKMKIAITLFLFVVVGCTWREALGTCVFQSDFGFMLNCAFKKSGLFRVRNLGGVKGYVGLGFSVGDELGFSQSISNLESAKRRSVQANRANGLAFNPANTAGNRDDARTTSSLNNRPIVPPFKPLPVGAARPMAQQPERQKLVVQQNATTFAKQVAQVMPLVQQEILRQQQQRVHQEVKLKQQQRMQQEALALQMLKQQRLQQQEAMRQQQMQKLQQQQKPIIVMQNKKDQVQPQVITVAGTMPKLPNLVAAIPSGVEVDALSSSKTATNMALPPFIAMPQSSAKITNRISNSGALLQDSDNEVSKDDYSQLPLPSDEMAASVNEMTLLSLQQPAGENGQSFVLQQNEKRQSLPINVPSLAPIHGMETSLKALADASNITLEALEAAILLRQQQILKKQQGSTTTTTTTTTMAPLKNKYNTGATKVMNAPREYYPVGYDKNFDDNFASRVDLPDTSFYCGDQKHFPGLYSDEDLGCMVFHICALTDDGLIMKSFLCPESTLFDQTILKCNWWFYVDCKASKSLYDSNIPISKSYQLMKALAFFSAYKNHDNSTSNAHEGSEEGSS</sequence>
<dbReference type="OrthoDB" id="6505219at2759"/>
<evidence type="ECO:0000313" key="3">
    <source>
        <dbReference type="Proteomes" id="UP000515204"/>
    </source>
</evidence>
<dbReference type="KEGG" id="dqu:106751904"/>
<keyword evidence="3" id="KW-1185">Reference proteome</keyword>
<dbReference type="GeneID" id="106751904"/>
<evidence type="ECO:0000259" key="2">
    <source>
        <dbReference type="PROSITE" id="PS50940"/>
    </source>
</evidence>
<gene>
    <name evidence="4" type="primary">LOC106751904</name>
</gene>
<feature type="region of interest" description="Disordered" evidence="1">
    <location>
        <begin position="183"/>
        <end position="210"/>
    </location>
</feature>
<dbReference type="GO" id="GO:0008061">
    <property type="term" value="F:chitin binding"/>
    <property type="evidence" value="ECO:0007669"/>
    <property type="project" value="InterPro"/>
</dbReference>
<dbReference type="InterPro" id="IPR036508">
    <property type="entry name" value="Chitin-bd_dom_sf"/>
</dbReference>
<organism evidence="3 4">
    <name type="scientific">Dinoponera quadriceps</name>
    <name type="common">South American ant</name>
    <dbReference type="NCBI Taxonomy" id="609295"/>
    <lineage>
        <taxon>Eukaryota</taxon>
        <taxon>Metazoa</taxon>
        <taxon>Ecdysozoa</taxon>
        <taxon>Arthropoda</taxon>
        <taxon>Hexapoda</taxon>
        <taxon>Insecta</taxon>
        <taxon>Pterygota</taxon>
        <taxon>Neoptera</taxon>
        <taxon>Endopterygota</taxon>
        <taxon>Hymenoptera</taxon>
        <taxon>Apocrita</taxon>
        <taxon>Aculeata</taxon>
        <taxon>Formicoidea</taxon>
        <taxon>Formicidae</taxon>
        <taxon>Ponerinae</taxon>
        <taxon>Ponerini</taxon>
        <taxon>Dinoponera</taxon>
    </lineage>
</organism>
<dbReference type="PROSITE" id="PS51257">
    <property type="entry name" value="PROKAR_LIPOPROTEIN"/>
    <property type="match status" value="1"/>
</dbReference>
<feature type="region of interest" description="Disordered" evidence="1">
    <location>
        <begin position="43"/>
        <end position="63"/>
    </location>
</feature>
<accession>A0A6P3YCA4</accession>
<dbReference type="Gene3D" id="2.170.140.10">
    <property type="entry name" value="Chitin binding domain"/>
    <property type="match status" value="1"/>
</dbReference>
<dbReference type="AlphaFoldDB" id="A0A6P3YCA4"/>
<dbReference type="CTD" id="40970"/>
<dbReference type="PANTHER" id="PTHR22933:SF32">
    <property type="entry name" value="MIND THE GAP, ISOFORM E"/>
    <property type="match status" value="1"/>
</dbReference>
<dbReference type="Pfam" id="PF01607">
    <property type="entry name" value="CBM_14"/>
    <property type="match status" value="1"/>
</dbReference>
<feature type="compositionally biased region" description="Basic and acidic residues" evidence="1">
    <location>
        <begin position="43"/>
        <end position="61"/>
    </location>
</feature>
<evidence type="ECO:0000256" key="1">
    <source>
        <dbReference type="SAM" id="MobiDB-lite"/>
    </source>
</evidence>
<dbReference type="InterPro" id="IPR052976">
    <property type="entry name" value="Scoloptoxin-like"/>
</dbReference>
<evidence type="ECO:0000313" key="4">
    <source>
        <dbReference type="RefSeq" id="XP_014488645.1"/>
    </source>
</evidence>
<dbReference type="SUPFAM" id="SSF57625">
    <property type="entry name" value="Invertebrate chitin-binding proteins"/>
    <property type="match status" value="1"/>
</dbReference>
<feature type="domain" description="Chitin-binding type-2" evidence="2">
    <location>
        <begin position="545"/>
        <end position="608"/>
    </location>
</feature>
<dbReference type="RefSeq" id="XP_014488645.1">
    <property type="nucleotide sequence ID" value="XM_014633159.1"/>
</dbReference>
<protein>
    <submittedName>
        <fullName evidence="4">Uncharacterized protein LOC106751904</fullName>
    </submittedName>
</protein>
<proteinExistence type="predicted"/>
<reference evidence="4" key="1">
    <citation type="submission" date="2025-08" db="UniProtKB">
        <authorList>
            <consortium name="RefSeq"/>
        </authorList>
    </citation>
    <scope>IDENTIFICATION</scope>
</reference>
<dbReference type="GO" id="GO:0005576">
    <property type="term" value="C:extracellular region"/>
    <property type="evidence" value="ECO:0007669"/>
    <property type="project" value="InterPro"/>
</dbReference>